<evidence type="ECO:0000256" key="2">
    <source>
        <dbReference type="SAM" id="MobiDB-lite"/>
    </source>
</evidence>
<feature type="region of interest" description="Disordered" evidence="2">
    <location>
        <begin position="1"/>
        <end position="21"/>
    </location>
</feature>
<proteinExistence type="inferred from homology"/>
<evidence type="ECO:0000256" key="1">
    <source>
        <dbReference type="ARBA" id="ARBA00005254"/>
    </source>
</evidence>
<evidence type="ECO:0000313" key="3">
    <source>
        <dbReference type="EMBL" id="SNQ47181.1"/>
    </source>
</evidence>
<gene>
    <name evidence="3" type="ORF">FRACA_1750008</name>
</gene>
<dbReference type="EMBL" id="FZMO01000085">
    <property type="protein sequence ID" value="SNQ47181.1"/>
    <property type="molecule type" value="Genomic_DNA"/>
</dbReference>
<dbReference type="InterPro" id="IPR029045">
    <property type="entry name" value="ClpP/crotonase-like_dom_sf"/>
</dbReference>
<keyword evidence="4" id="KW-1185">Reference proteome</keyword>
<evidence type="ECO:0000313" key="4">
    <source>
        <dbReference type="Proteomes" id="UP000234331"/>
    </source>
</evidence>
<name>A0A2I2KND1_9ACTN</name>
<dbReference type="GO" id="GO:0003824">
    <property type="term" value="F:catalytic activity"/>
    <property type="evidence" value="ECO:0007669"/>
    <property type="project" value="UniProtKB-ARBA"/>
</dbReference>
<dbReference type="CDD" id="cd06558">
    <property type="entry name" value="crotonase-like"/>
    <property type="match status" value="1"/>
</dbReference>
<dbReference type="InterPro" id="IPR001753">
    <property type="entry name" value="Enoyl-CoA_hydra/iso"/>
</dbReference>
<feature type="region of interest" description="Disordered" evidence="2">
    <location>
        <begin position="270"/>
        <end position="291"/>
    </location>
</feature>
<organism evidence="3 4">
    <name type="scientific">Frankia canadensis</name>
    <dbReference type="NCBI Taxonomy" id="1836972"/>
    <lineage>
        <taxon>Bacteria</taxon>
        <taxon>Bacillati</taxon>
        <taxon>Actinomycetota</taxon>
        <taxon>Actinomycetes</taxon>
        <taxon>Frankiales</taxon>
        <taxon>Frankiaceae</taxon>
        <taxon>Frankia</taxon>
    </lineage>
</organism>
<dbReference type="Proteomes" id="UP000234331">
    <property type="component" value="Unassembled WGS sequence"/>
</dbReference>
<dbReference type="PANTHER" id="PTHR43459">
    <property type="entry name" value="ENOYL-COA HYDRATASE"/>
    <property type="match status" value="1"/>
</dbReference>
<sequence>MDVTQTAEQPEKPEQPETPEEELVLRELTDDGVLVLTLNRPGRHNSWAYDMEGRYYTLLDEATADPEVRAIVLTGAGGTFCPGMDLAILRRSSSDPTFKRPQRRPQTTARTVPKPIIAAIDGACAGIGFVQALMADLRFTTARSKWTPSFSRRGLSSEDAVSWLLPRLVGAGSAADLLMSSRVVRGDEAVRLGLAQRLLEPDELLPAALEWATDVARNVSPWAAAQIKQQLAADQTATLEQARLRSNEILVEARKRADYAEGVRSFQERRAPQFEGLPKDHPRIDLGENAP</sequence>
<accession>A0A2I2KND1</accession>
<dbReference type="Gene3D" id="3.90.226.10">
    <property type="entry name" value="2-enoyl-CoA Hydratase, Chain A, domain 1"/>
    <property type="match status" value="1"/>
</dbReference>
<comment type="similarity">
    <text evidence="1">Belongs to the enoyl-CoA hydratase/isomerase family.</text>
</comment>
<dbReference type="AlphaFoldDB" id="A0A2I2KND1"/>
<dbReference type="SUPFAM" id="SSF52096">
    <property type="entry name" value="ClpP/crotonase"/>
    <property type="match status" value="1"/>
</dbReference>
<reference evidence="3 4" key="1">
    <citation type="submission" date="2017-06" db="EMBL/GenBank/DDBJ databases">
        <authorList>
            <person name="Kim H.J."/>
            <person name="Triplett B.A."/>
        </authorList>
    </citation>
    <scope>NUCLEOTIDE SEQUENCE [LARGE SCALE GENOMIC DNA]</scope>
    <source>
        <strain evidence="3">FRACA_ARgP5</strain>
    </source>
</reference>
<dbReference type="InterPro" id="IPR014748">
    <property type="entry name" value="Enoyl-CoA_hydra_C"/>
</dbReference>
<dbReference type="Pfam" id="PF00378">
    <property type="entry name" value="ECH_1"/>
    <property type="match status" value="1"/>
</dbReference>
<dbReference type="PANTHER" id="PTHR43459:SF1">
    <property type="entry name" value="EG:BACN32G11.4 PROTEIN"/>
    <property type="match status" value="1"/>
</dbReference>
<dbReference type="Gene3D" id="1.10.12.10">
    <property type="entry name" value="Lyase 2-enoyl-coa Hydratase, Chain A, domain 2"/>
    <property type="match status" value="1"/>
</dbReference>
<protein>
    <submittedName>
        <fullName evidence="3">Ribonuclease BN</fullName>
    </submittedName>
</protein>